<organism evidence="11 12">
    <name type="scientific">Candidatus Komeilibacteria bacterium CG_4_10_14_0_8_um_filter_37_78</name>
    <dbReference type="NCBI Taxonomy" id="1974471"/>
    <lineage>
        <taxon>Bacteria</taxon>
        <taxon>Candidatus Komeiliibacteriota</taxon>
    </lineage>
</organism>
<evidence type="ECO:0000256" key="9">
    <source>
        <dbReference type="PIRSR" id="PIRSR000077-4"/>
    </source>
</evidence>
<feature type="disulfide bond" description="Redox-active" evidence="9">
    <location>
        <begin position="30"/>
        <end position="33"/>
    </location>
</feature>
<gene>
    <name evidence="11" type="primary">trxA</name>
    <name evidence="11" type="ORF">COY67_01395</name>
</gene>
<feature type="active site" description="Nucleophile" evidence="8">
    <location>
        <position position="33"/>
    </location>
</feature>
<feature type="site" description="Contributes to redox potential value" evidence="8">
    <location>
        <position position="32"/>
    </location>
</feature>
<dbReference type="PRINTS" id="PR00421">
    <property type="entry name" value="THIOREDOXIN"/>
</dbReference>
<dbReference type="CDD" id="cd02947">
    <property type="entry name" value="TRX_family"/>
    <property type="match status" value="1"/>
</dbReference>
<keyword evidence="3" id="KW-0249">Electron transport</keyword>
<feature type="active site" description="Nucleophile" evidence="8">
    <location>
        <position position="30"/>
    </location>
</feature>
<evidence type="ECO:0000313" key="12">
    <source>
        <dbReference type="Proteomes" id="UP000228689"/>
    </source>
</evidence>
<keyword evidence="4 9" id="KW-1015">Disulfide bond</keyword>
<dbReference type="InterPro" id="IPR005746">
    <property type="entry name" value="Thioredoxin"/>
</dbReference>
<keyword evidence="5 9" id="KW-0676">Redox-active center</keyword>
<dbReference type="FunFam" id="3.40.30.10:FF:000001">
    <property type="entry name" value="Thioredoxin"/>
    <property type="match status" value="1"/>
</dbReference>
<evidence type="ECO:0000256" key="1">
    <source>
        <dbReference type="ARBA" id="ARBA00008987"/>
    </source>
</evidence>
<dbReference type="PANTHER" id="PTHR45663:SF11">
    <property type="entry name" value="GEO12009P1"/>
    <property type="match status" value="1"/>
</dbReference>
<protein>
    <recommendedName>
        <fullName evidence="6 7">Thioredoxin</fullName>
    </recommendedName>
</protein>
<evidence type="ECO:0000256" key="2">
    <source>
        <dbReference type="ARBA" id="ARBA00022448"/>
    </source>
</evidence>
<feature type="domain" description="Thioredoxin" evidence="10">
    <location>
        <begin position="1"/>
        <end position="105"/>
    </location>
</feature>
<comment type="caution">
    <text evidence="11">The sequence shown here is derived from an EMBL/GenBank/DDBJ whole genome shotgun (WGS) entry which is preliminary data.</text>
</comment>
<proteinExistence type="inferred from homology"/>
<feature type="site" description="Deprotonates C-terminal active site Cys" evidence="8">
    <location>
        <position position="24"/>
    </location>
</feature>
<dbReference type="PIRSF" id="PIRSF000077">
    <property type="entry name" value="Thioredoxin"/>
    <property type="match status" value="1"/>
</dbReference>
<name>A0A2M7RES7_9BACT</name>
<dbReference type="Gene3D" id="3.40.30.10">
    <property type="entry name" value="Glutaredoxin"/>
    <property type="match status" value="1"/>
</dbReference>
<feature type="site" description="Contributes to redox potential value" evidence="8">
    <location>
        <position position="31"/>
    </location>
</feature>
<evidence type="ECO:0000256" key="7">
    <source>
        <dbReference type="PIRNR" id="PIRNR000077"/>
    </source>
</evidence>
<comment type="similarity">
    <text evidence="1 7">Belongs to the thioredoxin family.</text>
</comment>
<evidence type="ECO:0000256" key="8">
    <source>
        <dbReference type="PIRSR" id="PIRSR000077-1"/>
    </source>
</evidence>
<evidence type="ECO:0000256" key="4">
    <source>
        <dbReference type="ARBA" id="ARBA00023157"/>
    </source>
</evidence>
<dbReference type="Proteomes" id="UP000228689">
    <property type="component" value="Unassembled WGS sequence"/>
</dbReference>
<evidence type="ECO:0000256" key="5">
    <source>
        <dbReference type="ARBA" id="ARBA00023284"/>
    </source>
</evidence>
<sequence length="105" mass="12229">MAEHVTDQNFEEEVLKAEQPVFVDFYASWCGPCKMMEPIIDELADEYKDKIKIVKLNVDENQVTAQKYQVMSIPTMLIYQKGEVMDQMVGFQEKSALKNKFDNLK</sequence>
<dbReference type="PROSITE" id="PS51352">
    <property type="entry name" value="THIOREDOXIN_2"/>
    <property type="match status" value="1"/>
</dbReference>
<dbReference type="InterPro" id="IPR013766">
    <property type="entry name" value="Thioredoxin_domain"/>
</dbReference>
<dbReference type="SUPFAM" id="SSF52833">
    <property type="entry name" value="Thioredoxin-like"/>
    <property type="match status" value="1"/>
</dbReference>
<keyword evidence="2" id="KW-0813">Transport</keyword>
<dbReference type="Pfam" id="PF00085">
    <property type="entry name" value="Thioredoxin"/>
    <property type="match status" value="1"/>
</dbReference>
<evidence type="ECO:0000259" key="10">
    <source>
        <dbReference type="PROSITE" id="PS51352"/>
    </source>
</evidence>
<reference evidence="12" key="1">
    <citation type="submission" date="2017-09" db="EMBL/GenBank/DDBJ databases">
        <title>Depth-based differentiation of microbial function through sediment-hosted aquifers and enrichment of novel symbionts in the deep terrestrial subsurface.</title>
        <authorList>
            <person name="Probst A.J."/>
            <person name="Ladd B."/>
            <person name="Jarett J.K."/>
            <person name="Geller-Mcgrath D.E."/>
            <person name="Sieber C.M.K."/>
            <person name="Emerson J.B."/>
            <person name="Anantharaman K."/>
            <person name="Thomas B.C."/>
            <person name="Malmstrom R."/>
            <person name="Stieglmeier M."/>
            <person name="Klingl A."/>
            <person name="Woyke T."/>
            <person name="Ryan C.M."/>
            <person name="Banfield J.F."/>
        </authorList>
    </citation>
    <scope>NUCLEOTIDE SEQUENCE [LARGE SCALE GENOMIC DNA]</scope>
</reference>
<evidence type="ECO:0000256" key="6">
    <source>
        <dbReference type="NCBIfam" id="TIGR01068"/>
    </source>
</evidence>
<evidence type="ECO:0000256" key="3">
    <source>
        <dbReference type="ARBA" id="ARBA00022982"/>
    </source>
</evidence>
<dbReference type="GO" id="GO:0045454">
    <property type="term" value="P:cell redox homeostasis"/>
    <property type="evidence" value="ECO:0007669"/>
    <property type="project" value="TreeGrafter"/>
</dbReference>
<dbReference type="InterPro" id="IPR036249">
    <property type="entry name" value="Thioredoxin-like_sf"/>
</dbReference>
<dbReference type="PANTHER" id="PTHR45663">
    <property type="entry name" value="GEO12009P1"/>
    <property type="match status" value="1"/>
</dbReference>
<dbReference type="NCBIfam" id="TIGR01068">
    <property type="entry name" value="thioredoxin"/>
    <property type="match status" value="1"/>
</dbReference>
<dbReference type="InterPro" id="IPR017937">
    <property type="entry name" value="Thioredoxin_CS"/>
</dbReference>
<dbReference type="GO" id="GO:0005829">
    <property type="term" value="C:cytosol"/>
    <property type="evidence" value="ECO:0007669"/>
    <property type="project" value="TreeGrafter"/>
</dbReference>
<evidence type="ECO:0000313" key="11">
    <source>
        <dbReference type="EMBL" id="PIY95164.1"/>
    </source>
</evidence>
<accession>A0A2M7RES7</accession>
<dbReference type="EMBL" id="PFMC01000036">
    <property type="protein sequence ID" value="PIY95164.1"/>
    <property type="molecule type" value="Genomic_DNA"/>
</dbReference>
<dbReference type="PROSITE" id="PS00194">
    <property type="entry name" value="THIOREDOXIN_1"/>
    <property type="match status" value="1"/>
</dbReference>
<dbReference type="AlphaFoldDB" id="A0A2M7RES7"/>
<dbReference type="GO" id="GO:0015035">
    <property type="term" value="F:protein-disulfide reductase activity"/>
    <property type="evidence" value="ECO:0007669"/>
    <property type="project" value="UniProtKB-UniRule"/>
</dbReference>